<evidence type="ECO:0000259" key="5">
    <source>
        <dbReference type="Pfam" id="PF02880"/>
    </source>
</evidence>
<sequence length="345" mass="38938">MKLFEAFGFKKEQFSIVQEQAEPDPDFPTVPFPNPEEGRSALTLPFQTADANNATVVLVNDPDADRFQLGEKLPSGEWRVFSGNEMGAIMTWWVWHCWRKDHANDDPSNLFILNSAVSSSIVRTMAAKEGFKCEQTLTGFKWLGNKADELRKEGRNVLLAWEESIGFMPGAALDKDGISAAAIFAEIASYLKSQNMSITKQLFAIYKEYGFHLIRSSYWFTPDPEITKKIFGKLRKEYPKAIGKYPVKYVRDLNVMYDNEQPGNKPVLPESTSSDMITFTLTNGSLATIRASGTEPKIKYYIELKTPPGKEEKDLADVTAELEELEKVVVEVLFEPKLNGLLPRK</sequence>
<evidence type="ECO:0000313" key="6">
    <source>
        <dbReference type="EMBL" id="MFH4975862.1"/>
    </source>
</evidence>
<gene>
    <name evidence="6" type="ORF">AB6A40_002571</name>
</gene>
<dbReference type="Pfam" id="PF02880">
    <property type="entry name" value="PGM_PMM_III"/>
    <property type="match status" value="1"/>
</dbReference>
<evidence type="ECO:0000256" key="1">
    <source>
        <dbReference type="ARBA" id="ARBA00022723"/>
    </source>
</evidence>
<name>A0ABD6EH29_9BILA</name>
<feature type="domain" description="Alpha-D-phosphohexomutase alpha/beta/alpha" evidence="5">
    <location>
        <begin position="104"/>
        <end position="205"/>
    </location>
</feature>
<reference evidence="6 7" key="1">
    <citation type="submission" date="2024-08" db="EMBL/GenBank/DDBJ databases">
        <title>Gnathostoma spinigerum genome.</title>
        <authorList>
            <person name="Gonzalez-Bertolin B."/>
            <person name="Monzon S."/>
            <person name="Zaballos A."/>
            <person name="Jimenez P."/>
            <person name="Dekumyoy P."/>
            <person name="Varona S."/>
            <person name="Cuesta I."/>
            <person name="Sumanam S."/>
            <person name="Adisakwattana P."/>
            <person name="Gasser R.B."/>
            <person name="Hernandez-Gonzalez A."/>
            <person name="Young N.D."/>
            <person name="Perteguer M.J."/>
        </authorList>
    </citation>
    <scope>NUCLEOTIDE SEQUENCE [LARGE SCALE GENOMIC DNA]</scope>
    <source>
        <strain evidence="6">AL3</strain>
        <tissue evidence="6">Liver</tissue>
    </source>
</reference>
<evidence type="ECO:0000259" key="4">
    <source>
        <dbReference type="Pfam" id="PF02879"/>
    </source>
</evidence>
<dbReference type="InterPro" id="IPR016055">
    <property type="entry name" value="A-D-PHexomutase_a/b/a-I/II/III"/>
</dbReference>
<dbReference type="PANTHER" id="PTHR45745:SF1">
    <property type="entry name" value="PHOSPHOGLUCOMUTASE 2B-RELATED"/>
    <property type="match status" value="1"/>
</dbReference>
<proteinExistence type="predicted"/>
<dbReference type="GO" id="GO:0016853">
    <property type="term" value="F:isomerase activity"/>
    <property type="evidence" value="ECO:0007669"/>
    <property type="project" value="UniProtKB-KW"/>
</dbReference>
<dbReference type="InterPro" id="IPR036900">
    <property type="entry name" value="A-D-PHexomutase_C_sf"/>
</dbReference>
<dbReference type="InterPro" id="IPR005845">
    <property type="entry name" value="A-D-PHexomutase_a/b/a-II"/>
</dbReference>
<dbReference type="EMBL" id="JBGFUD010001166">
    <property type="protein sequence ID" value="MFH4975862.1"/>
    <property type="molecule type" value="Genomic_DNA"/>
</dbReference>
<dbReference type="Pfam" id="PF02879">
    <property type="entry name" value="PGM_PMM_II"/>
    <property type="match status" value="1"/>
</dbReference>
<dbReference type="SUPFAM" id="SSF55957">
    <property type="entry name" value="Phosphoglucomutase, C-terminal domain"/>
    <property type="match status" value="1"/>
</dbReference>
<dbReference type="Gene3D" id="3.30.310.50">
    <property type="entry name" value="Alpha-D-phosphohexomutase, C-terminal domain"/>
    <property type="match status" value="1"/>
</dbReference>
<evidence type="ECO:0000256" key="2">
    <source>
        <dbReference type="ARBA" id="ARBA00022842"/>
    </source>
</evidence>
<dbReference type="InterPro" id="IPR005846">
    <property type="entry name" value="A-D-PHexomutase_a/b/a-III"/>
</dbReference>
<protein>
    <recommendedName>
        <fullName evidence="8">Phosphoglucomutase</fullName>
    </recommendedName>
</protein>
<evidence type="ECO:0000256" key="3">
    <source>
        <dbReference type="ARBA" id="ARBA00023235"/>
    </source>
</evidence>
<dbReference type="SUPFAM" id="SSF53738">
    <property type="entry name" value="Phosphoglucomutase, first 3 domains"/>
    <property type="match status" value="2"/>
</dbReference>
<evidence type="ECO:0008006" key="8">
    <source>
        <dbReference type="Google" id="ProtNLM"/>
    </source>
</evidence>
<keyword evidence="7" id="KW-1185">Reference proteome</keyword>
<feature type="domain" description="Alpha-D-phosphohexomutase alpha/beta/alpha" evidence="4">
    <location>
        <begin position="9"/>
        <end position="68"/>
    </location>
</feature>
<accession>A0ABD6EH29</accession>
<dbReference type="Proteomes" id="UP001608902">
    <property type="component" value="Unassembled WGS sequence"/>
</dbReference>
<organism evidence="6 7">
    <name type="scientific">Gnathostoma spinigerum</name>
    <dbReference type="NCBI Taxonomy" id="75299"/>
    <lineage>
        <taxon>Eukaryota</taxon>
        <taxon>Metazoa</taxon>
        <taxon>Ecdysozoa</taxon>
        <taxon>Nematoda</taxon>
        <taxon>Chromadorea</taxon>
        <taxon>Rhabditida</taxon>
        <taxon>Spirurina</taxon>
        <taxon>Gnathostomatomorpha</taxon>
        <taxon>Gnathostomatoidea</taxon>
        <taxon>Gnathostomatidae</taxon>
        <taxon>Gnathostoma</taxon>
    </lineage>
</organism>
<evidence type="ECO:0000313" key="7">
    <source>
        <dbReference type="Proteomes" id="UP001608902"/>
    </source>
</evidence>
<dbReference type="PANTHER" id="PTHR45745">
    <property type="entry name" value="PHOSPHOMANNOMUTASE 45A"/>
    <property type="match status" value="1"/>
</dbReference>
<dbReference type="AlphaFoldDB" id="A0ABD6EH29"/>
<dbReference type="GO" id="GO:0046872">
    <property type="term" value="F:metal ion binding"/>
    <property type="evidence" value="ECO:0007669"/>
    <property type="project" value="UniProtKB-KW"/>
</dbReference>
<keyword evidence="1" id="KW-0479">Metal-binding</keyword>
<dbReference type="Gene3D" id="3.40.120.10">
    <property type="entry name" value="Alpha-D-Glucose-1,6-Bisphosphate, subunit A, domain 3"/>
    <property type="match status" value="2"/>
</dbReference>
<comment type="caution">
    <text evidence="6">The sequence shown here is derived from an EMBL/GenBank/DDBJ whole genome shotgun (WGS) entry which is preliminary data.</text>
</comment>
<keyword evidence="3" id="KW-0413">Isomerase</keyword>
<keyword evidence="2" id="KW-0460">Magnesium</keyword>